<sequence length="124" mass="13420">MKKTKPSSGLPQHSMLKVVATQRNHVKGTGGGAPIDHTSDPVVEVVLKIINMKTVVGLENFLIILILHDENEENTPSCSYTQVESIIPPCTEANEETNETQLCISTLASASETTTAYLKVCLLN</sequence>
<proteinExistence type="predicted"/>
<protein>
    <submittedName>
        <fullName evidence="1">Uncharacterized protein</fullName>
    </submittedName>
</protein>
<dbReference type="AlphaFoldDB" id="A0ABD1FB68"/>
<evidence type="ECO:0000313" key="2">
    <source>
        <dbReference type="Proteomes" id="UP001566132"/>
    </source>
</evidence>
<gene>
    <name evidence="1" type="ORF">ABEB36_000417</name>
</gene>
<keyword evidence="2" id="KW-1185">Reference proteome</keyword>
<name>A0ABD1FB68_HYPHA</name>
<reference evidence="1 2" key="1">
    <citation type="submission" date="2024-05" db="EMBL/GenBank/DDBJ databases">
        <title>Genetic variation in Jamaican populations of the coffee berry borer (Hypothenemus hampei).</title>
        <authorList>
            <person name="Errbii M."/>
            <person name="Myrie A."/>
        </authorList>
    </citation>
    <scope>NUCLEOTIDE SEQUENCE [LARGE SCALE GENOMIC DNA]</scope>
    <source>
        <strain evidence="1">JA-Hopewell-2020-01-JO</strain>
        <tissue evidence="1">Whole body</tissue>
    </source>
</reference>
<evidence type="ECO:0000313" key="1">
    <source>
        <dbReference type="EMBL" id="KAL1516508.1"/>
    </source>
</evidence>
<accession>A0ABD1FB68</accession>
<organism evidence="1 2">
    <name type="scientific">Hypothenemus hampei</name>
    <name type="common">Coffee berry borer</name>
    <dbReference type="NCBI Taxonomy" id="57062"/>
    <lineage>
        <taxon>Eukaryota</taxon>
        <taxon>Metazoa</taxon>
        <taxon>Ecdysozoa</taxon>
        <taxon>Arthropoda</taxon>
        <taxon>Hexapoda</taxon>
        <taxon>Insecta</taxon>
        <taxon>Pterygota</taxon>
        <taxon>Neoptera</taxon>
        <taxon>Endopterygota</taxon>
        <taxon>Coleoptera</taxon>
        <taxon>Polyphaga</taxon>
        <taxon>Cucujiformia</taxon>
        <taxon>Curculionidae</taxon>
        <taxon>Scolytinae</taxon>
        <taxon>Hypothenemus</taxon>
    </lineage>
</organism>
<dbReference type="EMBL" id="JBDJPC010000001">
    <property type="protein sequence ID" value="KAL1516508.1"/>
    <property type="molecule type" value="Genomic_DNA"/>
</dbReference>
<dbReference type="Proteomes" id="UP001566132">
    <property type="component" value="Unassembled WGS sequence"/>
</dbReference>
<comment type="caution">
    <text evidence="1">The sequence shown here is derived from an EMBL/GenBank/DDBJ whole genome shotgun (WGS) entry which is preliminary data.</text>
</comment>